<name>A0ABP9FB41_9FLAO</name>
<evidence type="ECO:0000313" key="1">
    <source>
        <dbReference type="EMBL" id="GAA4892179.1"/>
    </source>
</evidence>
<gene>
    <name evidence="1" type="ORF">GCM10023311_15790</name>
</gene>
<protein>
    <submittedName>
        <fullName evidence="1">Uncharacterized protein</fullName>
    </submittedName>
</protein>
<organism evidence="1 2">
    <name type="scientific">Flaviramulus aquimarinus</name>
    <dbReference type="NCBI Taxonomy" id="1170456"/>
    <lineage>
        <taxon>Bacteria</taxon>
        <taxon>Pseudomonadati</taxon>
        <taxon>Bacteroidota</taxon>
        <taxon>Flavobacteriia</taxon>
        <taxon>Flavobacteriales</taxon>
        <taxon>Flavobacteriaceae</taxon>
        <taxon>Flaviramulus</taxon>
    </lineage>
</organism>
<reference evidence="2" key="1">
    <citation type="journal article" date="2019" name="Int. J. Syst. Evol. Microbiol.">
        <title>The Global Catalogue of Microorganisms (GCM) 10K type strain sequencing project: providing services to taxonomists for standard genome sequencing and annotation.</title>
        <authorList>
            <consortium name="The Broad Institute Genomics Platform"/>
            <consortium name="The Broad Institute Genome Sequencing Center for Infectious Disease"/>
            <person name="Wu L."/>
            <person name="Ma J."/>
        </authorList>
    </citation>
    <scope>NUCLEOTIDE SEQUENCE [LARGE SCALE GENOMIC DNA]</scope>
    <source>
        <strain evidence="2">JCM 18274</strain>
    </source>
</reference>
<evidence type="ECO:0000313" key="2">
    <source>
        <dbReference type="Proteomes" id="UP001500433"/>
    </source>
</evidence>
<keyword evidence="2" id="KW-1185">Reference proteome</keyword>
<accession>A0ABP9FB41</accession>
<proteinExistence type="predicted"/>
<dbReference type="RefSeq" id="WP_345273578.1">
    <property type="nucleotide sequence ID" value="NZ_BAABJH010000001.1"/>
</dbReference>
<sequence>MNQKASTIHINTYYELVSIESFPSKSLYKTFINWVSGEFELFLQEKIQDLKIFFPGGWININEVKTHSTNFTFKIIVKSKYQEKGIQINNQIKAILSHLIRLKA</sequence>
<dbReference type="EMBL" id="BAABJH010000001">
    <property type="protein sequence ID" value="GAA4892179.1"/>
    <property type="molecule type" value="Genomic_DNA"/>
</dbReference>
<comment type="caution">
    <text evidence="1">The sequence shown here is derived from an EMBL/GenBank/DDBJ whole genome shotgun (WGS) entry which is preliminary data.</text>
</comment>
<dbReference type="Proteomes" id="UP001500433">
    <property type="component" value="Unassembled WGS sequence"/>
</dbReference>